<dbReference type="Gene3D" id="3.40.50.300">
    <property type="entry name" value="P-loop containing nucleotide triphosphate hydrolases"/>
    <property type="match status" value="2"/>
</dbReference>
<dbReference type="CDD" id="cd21400">
    <property type="entry name" value="ZBD_UPF1-like"/>
    <property type="match status" value="1"/>
</dbReference>
<dbReference type="InterPro" id="IPR041679">
    <property type="entry name" value="DNA2/NAM7-like_C"/>
</dbReference>
<dbReference type="Pfam" id="PF13086">
    <property type="entry name" value="AAA_11"/>
    <property type="match status" value="1"/>
</dbReference>
<dbReference type="CDD" id="cd18808">
    <property type="entry name" value="SF1_C_Upf1"/>
    <property type="match status" value="1"/>
</dbReference>
<evidence type="ECO:0000259" key="3">
    <source>
        <dbReference type="PROSITE" id="PS51997"/>
    </source>
</evidence>
<accession>A0ABR2IK16</accession>
<keyword evidence="4" id="KW-0547">Nucleotide-binding</keyword>
<dbReference type="Pfam" id="PF09416">
    <property type="entry name" value="UPF1_Zn_bind"/>
    <property type="match status" value="1"/>
</dbReference>
<protein>
    <submittedName>
        <fullName evidence="4">ATP-dependent helicase NAM7</fullName>
    </submittedName>
</protein>
<feature type="region of interest" description="C4" evidence="1">
    <location>
        <begin position="67"/>
        <end position="97"/>
    </location>
</feature>
<feature type="compositionally biased region" description="Acidic residues" evidence="2">
    <location>
        <begin position="786"/>
        <end position="804"/>
    </location>
</feature>
<dbReference type="InterPro" id="IPR047187">
    <property type="entry name" value="SF1_C_Upf1"/>
</dbReference>
<reference evidence="4 5" key="1">
    <citation type="submission" date="2024-04" db="EMBL/GenBank/DDBJ databases">
        <title>Tritrichomonas musculus Genome.</title>
        <authorList>
            <person name="Alves-Ferreira E."/>
            <person name="Grigg M."/>
            <person name="Lorenzi H."/>
            <person name="Galac M."/>
        </authorList>
    </citation>
    <scope>NUCLEOTIDE SEQUENCE [LARGE SCALE GENOMIC DNA]</scope>
    <source>
        <strain evidence="4 5">EAF2021</strain>
    </source>
</reference>
<keyword evidence="4" id="KW-0067">ATP-binding</keyword>
<dbReference type="PANTHER" id="PTHR10887">
    <property type="entry name" value="DNA2/NAM7 HELICASE FAMILY"/>
    <property type="match status" value="1"/>
</dbReference>
<evidence type="ECO:0000313" key="4">
    <source>
        <dbReference type="EMBL" id="KAK8863971.1"/>
    </source>
</evidence>
<keyword evidence="1" id="KW-0863">Zinc-finger</keyword>
<keyword evidence="4" id="KW-0378">Hydrolase</keyword>
<dbReference type="EMBL" id="JAPFFF010000017">
    <property type="protein sequence ID" value="KAK8863971.1"/>
    <property type="molecule type" value="Genomic_DNA"/>
</dbReference>
<feature type="region of interest" description="CC/SHH/C" evidence="1">
    <location>
        <begin position="21"/>
        <end position="49"/>
    </location>
</feature>
<dbReference type="InterPro" id="IPR041677">
    <property type="entry name" value="DNA2/NAM7_AAA_11"/>
</dbReference>
<dbReference type="SMART" id="SM00382">
    <property type="entry name" value="AAA"/>
    <property type="match status" value="1"/>
</dbReference>
<feature type="region of interest" description="C3H" evidence="1">
    <location>
        <begin position="7"/>
        <end position="39"/>
    </location>
</feature>
<evidence type="ECO:0000256" key="1">
    <source>
        <dbReference type="PROSITE-ProRule" id="PRU01341"/>
    </source>
</evidence>
<evidence type="ECO:0000256" key="2">
    <source>
        <dbReference type="SAM" id="MobiDB-lite"/>
    </source>
</evidence>
<evidence type="ECO:0000313" key="5">
    <source>
        <dbReference type="Proteomes" id="UP001470230"/>
    </source>
</evidence>
<dbReference type="PROSITE" id="PS51997">
    <property type="entry name" value="UPF1_CH_RICH"/>
    <property type="match status" value="1"/>
</dbReference>
<comment type="caution">
    <text evidence="4">The sequence shown here is derived from an EMBL/GenBank/DDBJ whole genome shotgun (WGS) entry which is preliminary data.</text>
</comment>
<dbReference type="SUPFAM" id="SSF52540">
    <property type="entry name" value="P-loop containing nucleoside triphosphate hydrolases"/>
    <property type="match status" value="1"/>
</dbReference>
<keyword evidence="5" id="KW-1185">Reference proteome</keyword>
<dbReference type="Pfam" id="PF13087">
    <property type="entry name" value="AAA_12"/>
    <property type="match status" value="1"/>
</dbReference>
<dbReference type="Proteomes" id="UP001470230">
    <property type="component" value="Unassembled WGS sequence"/>
</dbReference>
<keyword evidence="1" id="KW-0479">Metal-binding</keyword>
<dbReference type="GO" id="GO:0004386">
    <property type="term" value="F:helicase activity"/>
    <property type="evidence" value="ECO:0007669"/>
    <property type="project" value="UniProtKB-KW"/>
</dbReference>
<proteinExistence type="predicted"/>
<sequence>MDSRPKCAYCECSAIDCLAQCASTGLYFCNGKGSTTKSHIIHHLHSIHQDTIILPSENKFSSVKLECYICGSTNIFRLGFVTSTDKNKIFIVCRSPCQMDESLRNTIDHNSFQPLVSNGELYPEVVRTPNDDEYTKIPLSKTVEITNQSQKIIGSSAEENDDDQSAALLKYNSVQDYVDLMKSFVTSEHNAIEQQEKNRRYGTIQYIWESPRVVTFRAVPQLFKATTLGCSLNVSANENTETAIVTKRLNTMYITARFNSDSSFYKMDTGISVQVVVSSVPFKRQTAALESLLDRYLPLHWLILDMFLGNIEKMRRHNKMKRPTLSFKQPPRSKEFPLLNNFQIKAVSYALNNRFSLIQGPPGTGKTTVIAALAYSFVQNGIKPVLICAQSNVSADFATIRASQTGLDVVRVLSSSRAEITNDIDKYTTRTKAVQRFGQSYETLINNNSGEYDNDTRRQIIEYEKAIVQDSDVVCTTCVSSGGAVMRGINFQVVIFDESGQCLDPDLLIGLTHGAQQAVLVGDHKQLGPVVMSHTARRKRYNLALMARLVVLGVHPLVLRIQYRMHSAISNFPSSLFYNNLIINGLDDQRDRCFKGRPNTDFFPWPNPECPICFWNVKSKEENYDSAMSFINQAEVGCIDQILVKLFENGVVASDIGIITPYTGQQSFLIDQLPGITSIQDPQFFDNLEISSVDAFQGREKNFIILSCVRANTNYEIGFLKDTRRLCVSLTRAKYGIIILGNAATFAKNPIWTRLIESYKSVNAFVEGDTIDTLKPSSFTPLINPGDDESNLDLDESDEMDDIA</sequence>
<keyword evidence="1" id="KW-0862">Zinc</keyword>
<feature type="region of interest" description="Disordered" evidence="2">
    <location>
        <begin position="782"/>
        <end position="804"/>
    </location>
</feature>
<keyword evidence="4" id="KW-0347">Helicase</keyword>
<dbReference type="InterPro" id="IPR003593">
    <property type="entry name" value="AAA+_ATPase"/>
</dbReference>
<dbReference type="PANTHER" id="PTHR10887:SF364">
    <property type="entry name" value="REGULATOR OF NONSENSE TRANSCRIPTS 1"/>
    <property type="match status" value="1"/>
</dbReference>
<feature type="domain" description="Upf1" evidence="3">
    <location>
        <begin position="1"/>
        <end position="160"/>
    </location>
</feature>
<dbReference type="InterPro" id="IPR027417">
    <property type="entry name" value="P-loop_NTPase"/>
</dbReference>
<dbReference type="InterPro" id="IPR018999">
    <property type="entry name" value="UPF1_CH/ZBD"/>
</dbReference>
<organism evidence="4 5">
    <name type="scientific">Tritrichomonas musculus</name>
    <dbReference type="NCBI Taxonomy" id="1915356"/>
    <lineage>
        <taxon>Eukaryota</taxon>
        <taxon>Metamonada</taxon>
        <taxon>Parabasalia</taxon>
        <taxon>Tritrichomonadida</taxon>
        <taxon>Tritrichomonadidae</taxon>
        <taxon>Tritrichomonas</taxon>
    </lineage>
</organism>
<gene>
    <name evidence="4" type="ORF">M9Y10_011665</name>
</gene>
<dbReference type="InterPro" id="IPR045055">
    <property type="entry name" value="DNA2/NAM7-like"/>
</dbReference>
<name>A0ABR2IK16_9EUKA</name>